<evidence type="ECO:0000313" key="3">
    <source>
        <dbReference type="EMBL" id="NYD87813.1"/>
    </source>
</evidence>
<name>A0A7Y9JYG3_9CELL</name>
<reference evidence="3 4" key="1">
    <citation type="submission" date="2020-07" db="EMBL/GenBank/DDBJ databases">
        <title>Sequencing the genomes of 1000 actinobacteria strains.</title>
        <authorList>
            <person name="Klenk H.-P."/>
        </authorList>
    </citation>
    <scope>NUCLEOTIDE SEQUENCE [LARGE SCALE GENOMIC DNA]</scope>
    <source>
        <strain evidence="3 4">DSM 24482</strain>
    </source>
</reference>
<accession>A0A7Y9JYG3</accession>
<evidence type="ECO:0000313" key="5">
    <source>
        <dbReference type="Proteomes" id="UP000618382"/>
    </source>
</evidence>
<keyword evidence="5" id="KW-1185">Reference proteome</keyword>
<dbReference type="Proteomes" id="UP000618382">
    <property type="component" value="Unassembled WGS sequence"/>
</dbReference>
<keyword evidence="1" id="KW-1133">Transmembrane helix</keyword>
<dbReference type="Proteomes" id="UP000577956">
    <property type="component" value="Unassembled WGS sequence"/>
</dbReference>
<dbReference type="EMBL" id="JACCBK010000001">
    <property type="protein sequence ID" value="NYD87813.1"/>
    <property type="molecule type" value="Genomic_DNA"/>
</dbReference>
<keyword evidence="1" id="KW-0812">Transmembrane</keyword>
<evidence type="ECO:0000256" key="1">
    <source>
        <dbReference type="SAM" id="Phobius"/>
    </source>
</evidence>
<evidence type="ECO:0000313" key="4">
    <source>
        <dbReference type="Proteomes" id="UP000577956"/>
    </source>
</evidence>
<proteinExistence type="predicted"/>
<evidence type="ECO:0008006" key="6">
    <source>
        <dbReference type="Google" id="ProtNLM"/>
    </source>
</evidence>
<keyword evidence="1" id="KW-0472">Membrane</keyword>
<sequence length="184" mass="18737">MTPAAAPCGTLAVGAVPDASAAGAVLSVGRLRRWWEARRDRLHGDGGNAVVEFLGVALVLLVPTVYLVLVLGRIQAGTFAVEGAAREAARVYVAAPDAATGAARAVTAVGVALDDQGFDDPAADALAMACSATPCLTPGAQVQATVTVRVPLPFVPSFVRDVVPLEVPVSAQRTAPVDAFRVGR</sequence>
<organism evidence="3 4">
    <name type="scientific">Cellulomonas oligotrophica</name>
    <dbReference type="NCBI Taxonomy" id="931536"/>
    <lineage>
        <taxon>Bacteria</taxon>
        <taxon>Bacillati</taxon>
        <taxon>Actinomycetota</taxon>
        <taxon>Actinomycetes</taxon>
        <taxon>Micrococcales</taxon>
        <taxon>Cellulomonadaceae</taxon>
        <taxon>Cellulomonas</taxon>
    </lineage>
</organism>
<comment type="caution">
    <text evidence="3">The sequence shown here is derived from an EMBL/GenBank/DDBJ whole genome shotgun (WGS) entry which is preliminary data.</text>
</comment>
<reference evidence="2 5" key="2">
    <citation type="submission" date="2021-01" db="EMBL/GenBank/DDBJ databases">
        <title>Whole genome shotgun sequence of Cellulomonas oligotrophica NBRC 109435.</title>
        <authorList>
            <person name="Komaki H."/>
            <person name="Tamura T."/>
        </authorList>
    </citation>
    <scope>NUCLEOTIDE SEQUENCE [LARGE SCALE GENOMIC DNA]</scope>
    <source>
        <strain evidence="2 5">NBRC 109435</strain>
    </source>
</reference>
<feature type="transmembrane region" description="Helical" evidence="1">
    <location>
        <begin position="47"/>
        <end position="69"/>
    </location>
</feature>
<protein>
    <recommendedName>
        <fullName evidence="6">Pilus biosynthesis protein TadE</fullName>
    </recommendedName>
</protein>
<dbReference type="EMBL" id="BONN01000005">
    <property type="protein sequence ID" value="GIG32982.1"/>
    <property type="molecule type" value="Genomic_DNA"/>
</dbReference>
<evidence type="ECO:0000313" key="2">
    <source>
        <dbReference type="EMBL" id="GIG32982.1"/>
    </source>
</evidence>
<gene>
    <name evidence="3" type="ORF">BKA21_003362</name>
    <name evidence="2" type="ORF">Col01nite_21410</name>
</gene>
<dbReference type="AlphaFoldDB" id="A0A7Y9JYG3"/>